<dbReference type="EMBL" id="FOKC01000001">
    <property type="protein sequence ID" value="SFA81602.1"/>
    <property type="molecule type" value="Genomic_DNA"/>
</dbReference>
<dbReference type="Proteomes" id="UP000233565">
    <property type="component" value="Unassembled WGS sequence"/>
</dbReference>
<proteinExistence type="predicted"/>
<organism evidence="3 4">
    <name type="scientific">Nocardioides alpinus</name>
    <dbReference type="NCBI Taxonomy" id="748909"/>
    <lineage>
        <taxon>Bacteria</taxon>
        <taxon>Bacillati</taxon>
        <taxon>Actinomycetota</taxon>
        <taxon>Actinomycetes</taxon>
        <taxon>Propionibacteriales</taxon>
        <taxon>Nocardioidaceae</taxon>
        <taxon>Nocardioides</taxon>
    </lineage>
</organism>
<evidence type="ECO:0000313" key="5">
    <source>
        <dbReference type="Proteomes" id="UP000233565"/>
    </source>
</evidence>
<reference evidence="3" key="1">
    <citation type="submission" date="2016-10" db="EMBL/GenBank/DDBJ databases">
        <authorList>
            <person name="de Groot N.N."/>
        </authorList>
    </citation>
    <scope>NUCLEOTIDE SEQUENCE [LARGE SCALE GENOMIC DNA]</scope>
    <source>
        <strain evidence="3">CGMCC 1.10697</strain>
    </source>
</reference>
<dbReference type="OrthoDB" id="5146042at2"/>
<dbReference type="RefSeq" id="WP_091193969.1">
    <property type="nucleotide sequence ID" value="NZ_FOKC01000001.1"/>
</dbReference>
<protein>
    <recommendedName>
        <fullName evidence="1">AbiEi antitoxin N-terminal domain-containing protein</fullName>
    </recommendedName>
</protein>
<dbReference type="AlphaFoldDB" id="A0A1I0VYZ8"/>
<keyword evidence="5" id="KW-1185">Reference proteome</keyword>
<evidence type="ECO:0000313" key="2">
    <source>
        <dbReference type="EMBL" id="PKH37576.1"/>
    </source>
</evidence>
<gene>
    <name evidence="2" type="ORF">CXG46_19255</name>
    <name evidence="3" type="ORF">SAMN05192575_101573</name>
</gene>
<reference evidence="2 5" key="2">
    <citation type="submission" date="2017-12" db="EMBL/GenBank/DDBJ databases">
        <title>Pharmacopeia of the Arctic Ocean.</title>
        <authorList>
            <person name="Collins E."/>
            <person name="Ducluzeau A.-L."/>
        </authorList>
    </citation>
    <scope>NUCLEOTIDE SEQUENCE [LARGE SCALE GENOMIC DNA]</scope>
    <source>
        <strain evidence="2 5">DSM 23325</strain>
    </source>
</reference>
<accession>A0A1I0VYZ8</accession>
<evidence type="ECO:0000259" key="1">
    <source>
        <dbReference type="Pfam" id="PF13338"/>
    </source>
</evidence>
<dbReference type="Proteomes" id="UP000199113">
    <property type="component" value="Unassembled WGS sequence"/>
</dbReference>
<dbReference type="InterPro" id="IPR025159">
    <property type="entry name" value="AbiEi_N"/>
</dbReference>
<evidence type="ECO:0000313" key="3">
    <source>
        <dbReference type="EMBL" id="SFA81602.1"/>
    </source>
</evidence>
<name>A0A1I0VYZ8_9ACTN</name>
<evidence type="ECO:0000313" key="4">
    <source>
        <dbReference type="Proteomes" id="UP000199113"/>
    </source>
</evidence>
<dbReference type="Pfam" id="PF13338">
    <property type="entry name" value="AbiEi_4"/>
    <property type="match status" value="1"/>
</dbReference>
<feature type="domain" description="AbiEi antitoxin N-terminal" evidence="1">
    <location>
        <begin position="3"/>
        <end position="49"/>
    </location>
</feature>
<dbReference type="STRING" id="748909.SAMN05192575_101573"/>
<sequence>MERLARTLAEQSGVISRRQVADLGLEPHDLRRLVRRRDLTPLHPGVFVNHTGEPAWIQRAWAGVLACASYDSRRRDEAPRVDGLGAALAAASAVRAADGPGRRDGSEAIVVAVARDRRVLAPAGITVVRTFDLVDRVLWNVGPPRMKYDEAALDVALAMSGEMEAIGAIARAVQSRHTTAVRMQESLAGRARAPHRLFLESVLADVARGTCSVLEHAYLTRVERPHGLPSGRRQVRAGTISGVVYRDIAVGEQQLVELDGRLFHDTAEQRDRDFERDLDAAVAGQGTVRLTWGQVVGRPCTTAAKLSLVFERAGWPAGRPCGAGCAWAEAA</sequence>
<dbReference type="EMBL" id="PJBV01000035">
    <property type="protein sequence ID" value="PKH37576.1"/>
    <property type="molecule type" value="Genomic_DNA"/>
</dbReference>